<dbReference type="FunFam" id="1.20.120.550:FF:000003">
    <property type="entry name" value="Leukotriene C4 synthase"/>
    <property type="match status" value="1"/>
</dbReference>
<dbReference type="InterPro" id="IPR050997">
    <property type="entry name" value="MAPEG"/>
</dbReference>
<evidence type="ECO:0000256" key="1">
    <source>
        <dbReference type="ARBA" id="ARBA00004477"/>
    </source>
</evidence>
<evidence type="ECO:0000256" key="5">
    <source>
        <dbReference type="ARBA" id="ARBA00022824"/>
    </source>
</evidence>
<feature type="transmembrane region" description="Helical" evidence="8">
    <location>
        <begin position="59"/>
        <end position="88"/>
    </location>
</feature>
<keyword evidence="7 8" id="KW-0472">Membrane</keyword>
<sequence>MLHDIALLAAVTLVGVLEQAFFALQVIASRRKYSVSPPKTTGPPEFERVFRAQINCFEYFPLFLAVLWLAGIFFHQGTASICGLLYLVARYYYFQGYSVSPKERLGPMYLSAGILWLLIGLSAIGILHELLLHYLDFKLM</sequence>
<keyword evidence="5" id="KW-0256">Endoplasmic reticulum</keyword>
<gene>
    <name evidence="9" type="ORF">GDO86_005239</name>
</gene>
<evidence type="ECO:0000256" key="2">
    <source>
        <dbReference type="ARBA" id="ARBA00010459"/>
    </source>
</evidence>
<evidence type="ECO:0000256" key="6">
    <source>
        <dbReference type="ARBA" id="ARBA00022989"/>
    </source>
</evidence>
<dbReference type="InterPro" id="IPR018295">
    <property type="entry name" value="FLAP/GST2/LTC4S_CS"/>
</dbReference>
<dbReference type="EMBL" id="JAACNH010000006">
    <property type="protein sequence ID" value="KAG8438977.1"/>
    <property type="molecule type" value="Genomic_DNA"/>
</dbReference>
<evidence type="ECO:0000256" key="8">
    <source>
        <dbReference type="SAM" id="Phobius"/>
    </source>
</evidence>
<proteinExistence type="inferred from homology"/>
<keyword evidence="6 8" id="KW-1133">Transmembrane helix</keyword>
<evidence type="ECO:0008006" key="11">
    <source>
        <dbReference type="Google" id="ProtNLM"/>
    </source>
</evidence>
<feature type="transmembrane region" description="Helical" evidence="8">
    <location>
        <begin position="108"/>
        <end position="132"/>
    </location>
</feature>
<evidence type="ECO:0000313" key="10">
    <source>
        <dbReference type="Proteomes" id="UP000812440"/>
    </source>
</evidence>
<dbReference type="SUPFAM" id="SSF161084">
    <property type="entry name" value="MAPEG domain-like"/>
    <property type="match status" value="1"/>
</dbReference>
<dbReference type="Gene3D" id="1.20.120.550">
    <property type="entry name" value="Membrane associated eicosanoid/glutathione metabolism-like domain"/>
    <property type="match status" value="1"/>
</dbReference>
<dbReference type="Proteomes" id="UP000812440">
    <property type="component" value="Chromosome 3"/>
</dbReference>
<evidence type="ECO:0000256" key="4">
    <source>
        <dbReference type="ARBA" id="ARBA00022751"/>
    </source>
</evidence>
<comment type="caution">
    <text evidence="9">The sequence shown here is derived from an EMBL/GenBank/DDBJ whole genome shotgun (WGS) entry which is preliminary data.</text>
</comment>
<dbReference type="Pfam" id="PF01124">
    <property type="entry name" value="MAPEG"/>
    <property type="match status" value="1"/>
</dbReference>
<evidence type="ECO:0000256" key="7">
    <source>
        <dbReference type="ARBA" id="ARBA00023136"/>
    </source>
</evidence>
<organism evidence="9 10">
    <name type="scientific">Hymenochirus boettgeri</name>
    <name type="common">Congo dwarf clawed frog</name>
    <dbReference type="NCBI Taxonomy" id="247094"/>
    <lineage>
        <taxon>Eukaryota</taxon>
        <taxon>Metazoa</taxon>
        <taxon>Chordata</taxon>
        <taxon>Craniata</taxon>
        <taxon>Vertebrata</taxon>
        <taxon>Euteleostomi</taxon>
        <taxon>Amphibia</taxon>
        <taxon>Batrachia</taxon>
        <taxon>Anura</taxon>
        <taxon>Pipoidea</taxon>
        <taxon>Pipidae</taxon>
        <taxon>Pipinae</taxon>
        <taxon>Hymenochirus</taxon>
    </lineage>
</organism>
<accession>A0A8T2J5P6</accession>
<dbReference type="InterPro" id="IPR001446">
    <property type="entry name" value="5_LipOase_AP"/>
</dbReference>
<comment type="subcellular location">
    <subcellularLocation>
        <location evidence="1">Endoplasmic reticulum membrane</location>
        <topology evidence="1">Multi-pass membrane protein</topology>
    </subcellularLocation>
</comment>
<dbReference type="OrthoDB" id="410651at2759"/>
<reference evidence="9" key="1">
    <citation type="thesis" date="2020" institute="ProQuest LLC" country="789 East Eisenhower Parkway, Ann Arbor, MI, USA">
        <title>Comparative Genomics and Chromosome Evolution.</title>
        <authorList>
            <person name="Mudd A.B."/>
        </authorList>
    </citation>
    <scope>NUCLEOTIDE SEQUENCE</scope>
    <source>
        <strain evidence="9">Female2</strain>
        <tissue evidence="9">Blood</tissue>
    </source>
</reference>
<name>A0A8T2J5P6_9PIPI</name>
<dbReference type="GO" id="GO:0004464">
    <property type="term" value="F:leukotriene-C4 synthase activity"/>
    <property type="evidence" value="ECO:0007669"/>
    <property type="project" value="TreeGrafter"/>
</dbReference>
<feature type="transmembrane region" description="Helical" evidence="8">
    <location>
        <begin position="6"/>
        <end position="28"/>
    </location>
</feature>
<dbReference type="GO" id="GO:0019370">
    <property type="term" value="P:leukotriene biosynthetic process"/>
    <property type="evidence" value="ECO:0007669"/>
    <property type="project" value="UniProtKB-KW"/>
</dbReference>
<evidence type="ECO:0000256" key="3">
    <source>
        <dbReference type="ARBA" id="ARBA00022692"/>
    </source>
</evidence>
<dbReference type="InterPro" id="IPR001129">
    <property type="entry name" value="Membr-assoc_MAPEG"/>
</dbReference>
<comment type="similarity">
    <text evidence="2">Belongs to the MAPEG family.</text>
</comment>
<evidence type="ECO:0000313" key="9">
    <source>
        <dbReference type="EMBL" id="KAG8438977.1"/>
    </source>
</evidence>
<dbReference type="PANTHER" id="PTHR10250:SF27">
    <property type="entry name" value="LOC100127769 PROTEIN"/>
    <property type="match status" value="1"/>
</dbReference>
<dbReference type="PROSITE" id="PS01297">
    <property type="entry name" value="FLAP_GST2_LTC4S"/>
    <property type="match status" value="1"/>
</dbReference>
<dbReference type="GO" id="GO:0008047">
    <property type="term" value="F:enzyme activator activity"/>
    <property type="evidence" value="ECO:0007669"/>
    <property type="project" value="InterPro"/>
</dbReference>
<dbReference type="PRINTS" id="PR00488">
    <property type="entry name" value="5LPOXGNASEAP"/>
</dbReference>
<dbReference type="InterPro" id="IPR023352">
    <property type="entry name" value="MAPEG-like_dom_sf"/>
</dbReference>
<keyword evidence="10" id="KW-1185">Reference proteome</keyword>
<dbReference type="GO" id="GO:0004364">
    <property type="term" value="F:glutathione transferase activity"/>
    <property type="evidence" value="ECO:0007669"/>
    <property type="project" value="TreeGrafter"/>
</dbReference>
<protein>
    <recommendedName>
        <fullName evidence="11">Leukotriene C4 synthase</fullName>
    </recommendedName>
</protein>
<keyword evidence="4" id="KW-0434">Leukotriene biosynthesis</keyword>
<dbReference type="GO" id="GO:0004602">
    <property type="term" value="F:glutathione peroxidase activity"/>
    <property type="evidence" value="ECO:0007669"/>
    <property type="project" value="TreeGrafter"/>
</dbReference>
<dbReference type="GO" id="GO:0005789">
    <property type="term" value="C:endoplasmic reticulum membrane"/>
    <property type="evidence" value="ECO:0007669"/>
    <property type="project" value="UniProtKB-SubCell"/>
</dbReference>
<dbReference type="PANTHER" id="PTHR10250">
    <property type="entry name" value="MICROSOMAL GLUTATHIONE S-TRANSFERASE"/>
    <property type="match status" value="1"/>
</dbReference>
<keyword evidence="3 8" id="KW-0812">Transmembrane</keyword>
<dbReference type="GO" id="GO:0005635">
    <property type="term" value="C:nuclear envelope"/>
    <property type="evidence" value="ECO:0007669"/>
    <property type="project" value="TreeGrafter"/>
</dbReference>
<dbReference type="AlphaFoldDB" id="A0A8T2J5P6"/>